<evidence type="ECO:0000313" key="4">
    <source>
        <dbReference type="EMBL" id="AQX44791.1"/>
    </source>
</evidence>
<dbReference type="EMBL" id="LC490351">
    <property type="protein sequence ID" value="BBL86004.1"/>
    <property type="molecule type" value="Genomic_DNA"/>
</dbReference>
<dbReference type="Pfam" id="PF11947">
    <property type="entry name" value="DUF3464"/>
    <property type="match status" value="1"/>
</dbReference>
<dbReference type="PANTHER" id="PTHR34575">
    <property type="entry name" value="PROTEIN PAM68, CHLOROPLASTIC"/>
    <property type="match status" value="1"/>
</dbReference>
<evidence type="ECO:0000313" key="3">
    <source>
        <dbReference type="EMBL" id="APP88024.1"/>
    </source>
</evidence>
<proteinExistence type="predicted"/>
<protein>
    <submittedName>
        <fullName evidence="3">Uncharacterized protein</fullName>
    </submittedName>
</protein>
<keyword evidence="2" id="KW-0472">Membrane</keyword>
<keyword evidence="2" id="KW-1133">Transmembrane helix</keyword>
<sequence length="129" mass="14085">MAKSNSPFQTQVRKNKSANQLTTNDTNLGPTYKAIPTTIADRMVRRIALTTGIPAMLGIAVFISNYILVSREIIKIPPGLTLLMSGLCFFLSLIGLSYGIISTSWGKLPGTTLGFEQVLININRLRGKE</sequence>
<dbReference type="PANTHER" id="PTHR34575:SF1">
    <property type="entry name" value="PROTEIN PAM68, CHLOROPLASTIC"/>
    <property type="match status" value="1"/>
</dbReference>
<gene>
    <name evidence="5" type="primary">MYN1_Chr_188</name>
    <name evidence="3" type="ORF">PCKR_229</name>
    <name evidence="4" type="ORF">PFK_229</name>
    <name evidence="5" type="ORF">PMYN1_Chma192</name>
</gene>
<dbReference type="EMBL" id="KX897545">
    <property type="protein sequence ID" value="APP88024.1"/>
    <property type="molecule type" value="Genomic_DNA"/>
</dbReference>
<accession>A0A1L5YBG3</accession>
<evidence type="ECO:0000313" key="6">
    <source>
        <dbReference type="Proteomes" id="UP000503178"/>
    </source>
</evidence>
<dbReference type="AlphaFoldDB" id="A0A1L5YBG3"/>
<evidence type="ECO:0000256" key="1">
    <source>
        <dbReference type="SAM" id="MobiDB-lite"/>
    </source>
</evidence>
<dbReference type="EMBL" id="KY124271">
    <property type="protein sequence ID" value="AQX44791.1"/>
    <property type="molecule type" value="Genomic_DNA"/>
</dbReference>
<reference evidence="5 6" key="2">
    <citation type="submission" date="2019-06" db="EMBL/GenBank/DDBJ databases">
        <title>A hidden player of endosymbiotic evolution: DNA virus triggered massive gene transfer.</title>
        <authorList>
            <person name="Matsuo M."/>
            <person name="Katahata A."/>
            <person name="Tachikawa M."/>
            <person name="Minakuchi Y."/>
            <person name="Noguchi H."/>
            <person name="Toyoda A."/>
            <person name="Fujiyama A."/>
            <person name="Suzuki Y."/>
            <person name="Satoh S."/>
            <person name="Nakayama T."/>
            <person name="Kamikawa R."/>
            <person name="Nomura M."/>
            <person name="Inagaki Y."/>
            <person name="Ishida K."/>
            <person name="Obokata J."/>
        </authorList>
    </citation>
    <scope>NUCLEOTIDE SEQUENCE [LARGE SCALE GENOMIC DNA]</scope>
    <source>
        <strain evidence="5 6">MYN1</strain>
    </source>
</reference>
<keyword evidence="3" id="KW-0934">Plastid</keyword>
<feature type="transmembrane region" description="Helical" evidence="2">
    <location>
        <begin position="80"/>
        <end position="101"/>
    </location>
</feature>
<feature type="transmembrane region" description="Helical" evidence="2">
    <location>
        <begin position="47"/>
        <end position="68"/>
    </location>
</feature>
<name>A0A1L5YBG3_9EUKA</name>
<geneLocation type="plastid" evidence="3"/>
<evidence type="ECO:0000313" key="5">
    <source>
        <dbReference type="EMBL" id="BBL86004.1"/>
    </source>
</evidence>
<reference evidence="3" key="1">
    <citation type="journal article" date="2017" name="Protist">
        <title>Diversity of the Photosynthetic Paulinella Species, with the Description of Paulinella micropora sp. nov. and the Chromatophore Genome Sequence for strain KR01.</title>
        <authorList>
            <person name="Lhee D."/>
            <person name="Yang E.C."/>
            <person name="Kim J.I."/>
            <person name="Nakayama T."/>
            <person name="Zuccarello G."/>
            <person name="Andersen R.A."/>
            <person name="Yoon H.S."/>
        </authorList>
    </citation>
    <scope>NUCLEOTIDE SEQUENCE</scope>
    <source>
        <strain evidence="4">FK01</strain>
        <strain evidence="3">KR01</strain>
    </source>
</reference>
<feature type="region of interest" description="Disordered" evidence="1">
    <location>
        <begin position="1"/>
        <end position="29"/>
    </location>
</feature>
<dbReference type="Proteomes" id="UP000503178">
    <property type="component" value="Chromatophore Pltd"/>
</dbReference>
<keyword evidence="2" id="KW-0812">Transmembrane</keyword>
<evidence type="ECO:0000256" key="2">
    <source>
        <dbReference type="SAM" id="Phobius"/>
    </source>
</evidence>
<organism evidence="3">
    <name type="scientific">Paulinella micropora</name>
    <dbReference type="NCBI Taxonomy" id="1928728"/>
    <lineage>
        <taxon>Eukaryota</taxon>
        <taxon>Sar</taxon>
        <taxon>Rhizaria</taxon>
        <taxon>Cercozoa</taxon>
        <taxon>Imbricatea</taxon>
        <taxon>Silicofilosea</taxon>
        <taxon>Euglyphida</taxon>
        <taxon>Paulinellidae</taxon>
        <taxon>Paulinella</taxon>
    </lineage>
</organism>
<dbReference type="InterPro" id="IPR021855">
    <property type="entry name" value="PAM68-like"/>
</dbReference>
<keyword evidence="6" id="KW-1185">Reference proteome</keyword>